<protein>
    <submittedName>
        <fullName evidence="4">Sodium channel protein type 8 subunit alpha-like</fullName>
    </submittedName>
</protein>
<dbReference type="GeneID" id="120064780"/>
<dbReference type="RefSeq" id="XP_038871312.1">
    <property type="nucleotide sequence ID" value="XM_039015384.1"/>
</dbReference>
<evidence type="ECO:0000313" key="3">
    <source>
        <dbReference type="Proteomes" id="UP000808372"/>
    </source>
</evidence>
<organism evidence="3 4">
    <name type="scientific">Salvelinus namaycush</name>
    <name type="common">Lake trout</name>
    <name type="synonym">Salmo namaycush</name>
    <dbReference type="NCBI Taxonomy" id="8040"/>
    <lineage>
        <taxon>Eukaryota</taxon>
        <taxon>Metazoa</taxon>
        <taxon>Chordata</taxon>
        <taxon>Craniata</taxon>
        <taxon>Vertebrata</taxon>
        <taxon>Euteleostomi</taxon>
        <taxon>Actinopterygii</taxon>
        <taxon>Neopterygii</taxon>
        <taxon>Teleostei</taxon>
        <taxon>Protacanthopterygii</taxon>
        <taxon>Salmoniformes</taxon>
        <taxon>Salmonidae</taxon>
        <taxon>Salmoninae</taxon>
        <taxon>Salvelinus</taxon>
    </lineage>
</organism>
<evidence type="ECO:0000313" key="4">
    <source>
        <dbReference type="RefSeq" id="XP_038871312.1"/>
    </source>
</evidence>
<dbReference type="GO" id="GO:0016706">
    <property type="term" value="F:2-oxoglutarate-dependent dioxygenase activity"/>
    <property type="evidence" value="ECO:0007669"/>
    <property type="project" value="InterPro"/>
</dbReference>
<feature type="region of interest" description="Disordered" evidence="1">
    <location>
        <begin position="27"/>
        <end position="62"/>
    </location>
</feature>
<dbReference type="InterPro" id="IPR015095">
    <property type="entry name" value="AlkB_hom8_N"/>
</dbReference>
<evidence type="ECO:0000256" key="1">
    <source>
        <dbReference type="SAM" id="MobiDB-lite"/>
    </source>
</evidence>
<proteinExistence type="predicted"/>
<keyword evidence="3" id="KW-1185">Reference proteome</keyword>
<feature type="domain" description="Alkylated DNA repair protein AlkB homologue 8 N-terminal" evidence="2">
    <location>
        <begin position="122"/>
        <end position="162"/>
    </location>
</feature>
<sequence>MAAPGLAPPGPDSFKLFTPESLLTIEERQFQEKIKKKPKPKSDSSHREEEEEEPMPNGDLEAGKSLPFIYGDIPNGLVAVPLEDLDPYYMNEKEMPLTISPPEIDGSAVSTAKSFKFLGSISHNITAVTKKYQQRMHYLHQLRKLKLSLTILVRFYTSIIESILTSSITVWFGSVSACY</sequence>
<dbReference type="GO" id="GO:0008168">
    <property type="term" value="F:methyltransferase activity"/>
    <property type="evidence" value="ECO:0007669"/>
    <property type="project" value="InterPro"/>
</dbReference>
<evidence type="ECO:0000259" key="2">
    <source>
        <dbReference type="Pfam" id="PF09004"/>
    </source>
</evidence>
<dbReference type="KEGG" id="snh:120064780"/>
<gene>
    <name evidence="4" type="primary">LOC120064780</name>
</gene>
<reference evidence="4" key="1">
    <citation type="submission" date="2025-08" db="UniProtKB">
        <authorList>
            <consortium name="RefSeq"/>
        </authorList>
    </citation>
    <scope>IDENTIFICATION</scope>
    <source>
        <tissue evidence="4">White muscle</tissue>
    </source>
</reference>
<dbReference type="Proteomes" id="UP000808372">
    <property type="component" value="Chromosome 20"/>
</dbReference>
<dbReference type="AlphaFoldDB" id="A0A8U1F7Q4"/>
<dbReference type="Pfam" id="PF09004">
    <property type="entry name" value="ALKBH8_N"/>
    <property type="match status" value="1"/>
</dbReference>
<accession>A0A8U1F7Q4</accession>
<name>A0A8U1F7Q4_SALNM</name>